<dbReference type="GO" id="GO:0046110">
    <property type="term" value="P:xanthine metabolic process"/>
    <property type="evidence" value="ECO:0007669"/>
    <property type="project" value="InterPro"/>
</dbReference>
<dbReference type="Pfam" id="PF00156">
    <property type="entry name" value="Pribosyltran"/>
    <property type="match status" value="1"/>
</dbReference>
<dbReference type="EMBL" id="VSSQ01132046">
    <property type="protein sequence ID" value="MPN58820.1"/>
    <property type="molecule type" value="Genomic_DNA"/>
</dbReference>
<dbReference type="NCBIfam" id="TIGR01744">
    <property type="entry name" value="XPRTase"/>
    <property type="match status" value="1"/>
</dbReference>
<accession>A0A645J6Q8</accession>
<dbReference type="InterPro" id="IPR010079">
    <property type="entry name" value="Xanthine_PRibTrfase"/>
</dbReference>
<gene>
    <name evidence="6" type="primary">xpt_18</name>
    <name evidence="6" type="ORF">SDC9_206535</name>
</gene>
<sequence length="166" mass="17633">MFLNHQIDVGLLNEIGKEFYSIFKNEGINKILTVEASGIGIACVAAQYFSVPVVFAKKGVNRNVGNELYTSSVFSFTKNAHSVIGVSKKYLSQGDTVLIIDDFLANGSALEGLIDIVRQATATLSGAGIVIEKAFQGGGARIRASGVRVESLAIIESMDDGKIVFG</sequence>
<evidence type="ECO:0000313" key="6">
    <source>
        <dbReference type="EMBL" id="MPN58820.1"/>
    </source>
</evidence>
<keyword evidence="2 6" id="KW-0328">Glycosyltransferase</keyword>
<reference evidence="6" key="1">
    <citation type="submission" date="2019-08" db="EMBL/GenBank/DDBJ databases">
        <authorList>
            <person name="Kucharzyk K."/>
            <person name="Murdoch R.W."/>
            <person name="Higgins S."/>
            <person name="Loffler F."/>
        </authorList>
    </citation>
    <scope>NUCLEOTIDE SEQUENCE</scope>
</reference>
<evidence type="ECO:0000256" key="2">
    <source>
        <dbReference type="ARBA" id="ARBA00022676"/>
    </source>
</evidence>
<evidence type="ECO:0000256" key="3">
    <source>
        <dbReference type="ARBA" id="ARBA00022679"/>
    </source>
</evidence>
<protein>
    <submittedName>
        <fullName evidence="6">Xanthine phosphoribosyltransferase</fullName>
        <ecNumber evidence="6">2.4.2.22</ecNumber>
    </submittedName>
</protein>
<feature type="domain" description="Phosphoribosyltransferase" evidence="5">
    <location>
        <begin position="14"/>
        <end position="131"/>
    </location>
</feature>
<keyword evidence="1" id="KW-0963">Cytoplasm</keyword>
<keyword evidence="4" id="KW-0660">Purine salvage</keyword>
<dbReference type="InterPro" id="IPR050118">
    <property type="entry name" value="Pur/Pyrimidine_PRTase"/>
</dbReference>
<dbReference type="EC" id="2.4.2.22" evidence="6"/>
<dbReference type="InterPro" id="IPR029057">
    <property type="entry name" value="PRTase-like"/>
</dbReference>
<name>A0A645J6Q8_9ZZZZ</name>
<organism evidence="6">
    <name type="scientific">bioreactor metagenome</name>
    <dbReference type="NCBI Taxonomy" id="1076179"/>
    <lineage>
        <taxon>unclassified sequences</taxon>
        <taxon>metagenomes</taxon>
        <taxon>ecological metagenomes</taxon>
    </lineage>
</organism>
<dbReference type="PANTHER" id="PTHR43864:SF1">
    <property type="entry name" value="XANTHINE PHOSPHORIBOSYLTRANSFERASE"/>
    <property type="match status" value="1"/>
</dbReference>
<dbReference type="PANTHER" id="PTHR43864">
    <property type="entry name" value="HYPOXANTHINE/GUANINE PHOSPHORIBOSYLTRANSFERASE"/>
    <property type="match status" value="1"/>
</dbReference>
<dbReference type="Gene3D" id="3.40.50.2020">
    <property type="match status" value="1"/>
</dbReference>
<evidence type="ECO:0000256" key="1">
    <source>
        <dbReference type="ARBA" id="ARBA00022490"/>
    </source>
</evidence>
<proteinExistence type="predicted"/>
<dbReference type="AlphaFoldDB" id="A0A645J6Q8"/>
<dbReference type="CDD" id="cd06223">
    <property type="entry name" value="PRTases_typeI"/>
    <property type="match status" value="1"/>
</dbReference>
<dbReference type="SUPFAM" id="SSF53271">
    <property type="entry name" value="PRTase-like"/>
    <property type="match status" value="1"/>
</dbReference>
<keyword evidence="3 6" id="KW-0808">Transferase</keyword>
<dbReference type="GO" id="GO:0000310">
    <property type="term" value="F:xanthine phosphoribosyltransferase activity"/>
    <property type="evidence" value="ECO:0007669"/>
    <property type="project" value="UniProtKB-EC"/>
</dbReference>
<evidence type="ECO:0000256" key="4">
    <source>
        <dbReference type="ARBA" id="ARBA00022726"/>
    </source>
</evidence>
<dbReference type="NCBIfam" id="NF006671">
    <property type="entry name" value="PRK09219.1"/>
    <property type="match status" value="1"/>
</dbReference>
<evidence type="ECO:0000259" key="5">
    <source>
        <dbReference type="Pfam" id="PF00156"/>
    </source>
</evidence>
<dbReference type="GO" id="GO:0006166">
    <property type="term" value="P:purine ribonucleoside salvage"/>
    <property type="evidence" value="ECO:0007669"/>
    <property type="project" value="UniProtKB-KW"/>
</dbReference>
<comment type="caution">
    <text evidence="6">The sequence shown here is derived from an EMBL/GenBank/DDBJ whole genome shotgun (WGS) entry which is preliminary data.</text>
</comment>
<dbReference type="InterPro" id="IPR000836">
    <property type="entry name" value="PRTase_dom"/>
</dbReference>